<dbReference type="PANTHER" id="PTHR24341:SF6">
    <property type="entry name" value="HOMEOBOX PROTEIN INVECTED"/>
    <property type="match status" value="1"/>
</dbReference>
<feature type="region of interest" description="Disordered" evidence="5">
    <location>
        <begin position="428"/>
        <end position="458"/>
    </location>
</feature>
<dbReference type="PROSITE" id="PS50071">
    <property type="entry name" value="HOMEOBOX_2"/>
    <property type="match status" value="1"/>
</dbReference>
<evidence type="ECO:0000259" key="6">
    <source>
        <dbReference type="PROSITE" id="PS50071"/>
    </source>
</evidence>
<dbReference type="OrthoDB" id="6159439at2759"/>
<dbReference type="InterPro" id="IPR001356">
    <property type="entry name" value="HD"/>
</dbReference>
<dbReference type="GO" id="GO:0003677">
    <property type="term" value="F:DNA binding"/>
    <property type="evidence" value="ECO:0007669"/>
    <property type="project" value="UniProtKB-UniRule"/>
</dbReference>
<dbReference type="SUPFAM" id="SSF46689">
    <property type="entry name" value="Homeodomain-like"/>
    <property type="match status" value="1"/>
</dbReference>
<keyword evidence="8" id="KW-1185">Reference proteome</keyword>
<evidence type="ECO:0000256" key="5">
    <source>
        <dbReference type="SAM" id="MobiDB-lite"/>
    </source>
</evidence>
<evidence type="ECO:0000256" key="4">
    <source>
        <dbReference type="RuleBase" id="RU000682"/>
    </source>
</evidence>
<dbReference type="CDD" id="cd00086">
    <property type="entry name" value="homeodomain"/>
    <property type="match status" value="1"/>
</dbReference>
<dbReference type="PANTHER" id="PTHR24341">
    <property type="entry name" value="HOMEOBOX PROTEIN ENGRAILED"/>
    <property type="match status" value="1"/>
</dbReference>
<dbReference type="InterPro" id="IPR009057">
    <property type="entry name" value="Homeodomain-like_sf"/>
</dbReference>
<dbReference type="EMBL" id="KV875093">
    <property type="protein sequence ID" value="OIW34756.1"/>
    <property type="molecule type" value="Genomic_DNA"/>
</dbReference>
<dbReference type="GO" id="GO:0016586">
    <property type="term" value="C:RSC-type complex"/>
    <property type="evidence" value="ECO:0007669"/>
    <property type="project" value="TreeGrafter"/>
</dbReference>
<dbReference type="InterPro" id="IPR050720">
    <property type="entry name" value="Engrailed_Homeobox_TFs"/>
</dbReference>
<dbReference type="Proteomes" id="UP000182658">
    <property type="component" value="Unassembled WGS sequence"/>
</dbReference>
<gene>
    <name evidence="7" type="ORF">CONLIGDRAFT_21301</name>
</gene>
<name>A0A1J7JZ97_9PEZI</name>
<feature type="region of interest" description="Disordered" evidence="5">
    <location>
        <begin position="158"/>
        <end position="263"/>
    </location>
</feature>
<feature type="domain" description="Homeobox" evidence="6">
    <location>
        <begin position="104"/>
        <end position="164"/>
    </location>
</feature>
<feature type="compositionally biased region" description="Basic and acidic residues" evidence="5">
    <location>
        <begin position="161"/>
        <end position="182"/>
    </location>
</feature>
<reference evidence="7 8" key="1">
    <citation type="submission" date="2016-10" db="EMBL/GenBank/DDBJ databases">
        <title>Draft genome sequence of Coniochaeta ligniaria NRRL30616, a lignocellulolytic fungus for bioabatement of inhibitors in plant biomass hydrolysates.</title>
        <authorList>
            <consortium name="DOE Joint Genome Institute"/>
            <person name="Jimenez D.J."/>
            <person name="Hector R.E."/>
            <person name="Riley R."/>
            <person name="Sun H."/>
            <person name="Grigoriev I.V."/>
            <person name="Van Elsas J.D."/>
            <person name="Nichols N.N."/>
        </authorList>
    </citation>
    <scope>NUCLEOTIDE SEQUENCE [LARGE SCALE GENOMIC DNA]</scope>
    <source>
        <strain evidence="7 8">NRRL 30616</strain>
    </source>
</reference>
<evidence type="ECO:0000256" key="3">
    <source>
        <dbReference type="PROSITE-ProRule" id="PRU00108"/>
    </source>
</evidence>
<feature type="compositionally biased region" description="Polar residues" evidence="5">
    <location>
        <begin position="58"/>
        <end position="69"/>
    </location>
</feature>
<feature type="compositionally biased region" description="Polar residues" evidence="5">
    <location>
        <begin position="183"/>
        <end position="192"/>
    </location>
</feature>
<evidence type="ECO:0000256" key="1">
    <source>
        <dbReference type="ARBA" id="ARBA00004123"/>
    </source>
</evidence>
<feature type="DNA-binding region" description="Homeobox" evidence="3">
    <location>
        <begin position="106"/>
        <end position="165"/>
    </location>
</feature>
<proteinExistence type="predicted"/>
<dbReference type="STRING" id="1408157.A0A1J7JZ97"/>
<dbReference type="SMART" id="SM00389">
    <property type="entry name" value="HOX"/>
    <property type="match status" value="1"/>
</dbReference>
<dbReference type="Pfam" id="PF00046">
    <property type="entry name" value="Homeodomain"/>
    <property type="match status" value="1"/>
</dbReference>
<evidence type="ECO:0000313" key="8">
    <source>
        <dbReference type="Proteomes" id="UP000182658"/>
    </source>
</evidence>
<feature type="compositionally biased region" description="Basic and acidic residues" evidence="5">
    <location>
        <begin position="435"/>
        <end position="445"/>
    </location>
</feature>
<keyword evidence="3 4" id="KW-0238">DNA-binding</keyword>
<protein>
    <recommendedName>
        <fullName evidence="6">Homeobox domain-containing protein</fullName>
    </recommendedName>
</protein>
<evidence type="ECO:0000313" key="7">
    <source>
        <dbReference type="EMBL" id="OIW34756.1"/>
    </source>
</evidence>
<dbReference type="Gene3D" id="1.10.10.60">
    <property type="entry name" value="Homeodomain-like"/>
    <property type="match status" value="1"/>
</dbReference>
<keyword evidence="2 3" id="KW-0539">Nucleus</keyword>
<feature type="region of interest" description="Disordered" evidence="5">
    <location>
        <begin position="48"/>
        <end position="77"/>
    </location>
</feature>
<evidence type="ECO:0000256" key="2">
    <source>
        <dbReference type="ARBA" id="ARBA00023242"/>
    </source>
</evidence>
<keyword evidence="3 4" id="KW-0371">Homeobox</keyword>
<dbReference type="AlphaFoldDB" id="A0A1J7JZ97"/>
<dbReference type="InParanoid" id="A0A1J7JZ97"/>
<accession>A0A1J7JZ97</accession>
<sequence>MDSPEMFDSPFFGLDNSMPTHAAFDSSAHNQLQVPRQAFMPFTQQAYSHSYAHRPSRQPGSYPSSPSWQHHSRQHQHALPQYGNHYTFGVRHHPFALTHALQAKTTAETKARLDKKHVEILEHEFSKNQKPSSIIKRELAEQMGHEIARINNWFQNRRAKEKSNKRTAEYAAREANRQRDSSEGASSGPQSPEQHDEDDRDKRSVLDNIQRPIMSSATIGEVEPEDNGPLEQQQPHLVVSDETPDDASQRADDDMSNSDSGNNRLTVVISHDMPDHHDAREHFQSPIADLKQEFDYPALQEFHGLPHVSNNLEYLDDNEIATAWFHPLPQAPSDYFGSDVAPLSLLNAGAPMAMTEQQFPSEDILKGQQLASPVSMSSMSQTPPPAKDMGSRFALKSPRPINIAARRNHQRPAPLGLAISRKASYCQGPKTGIDLPRHRGDDTTPMRRTASATGLHDRHGLPYANFNAPMATRFENSINTPPVTPGLPLGYSSFANPFEQAWAHAANDQPLATPSLCSHGGSEMDFPGTSHMPSYIASQPATPGFQRPDAFGPGFRFVQGGMSNAPEYTFPDSSYVESSLGSSPHEQPMSKTFQFAQNVTPQDFSHEN</sequence>
<organism evidence="7 8">
    <name type="scientific">Coniochaeta ligniaria NRRL 30616</name>
    <dbReference type="NCBI Taxonomy" id="1408157"/>
    <lineage>
        <taxon>Eukaryota</taxon>
        <taxon>Fungi</taxon>
        <taxon>Dikarya</taxon>
        <taxon>Ascomycota</taxon>
        <taxon>Pezizomycotina</taxon>
        <taxon>Sordariomycetes</taxon>
        <taxon>Sordariomycetidae</taxon>
        <taxon>Coniochaetales</taxon>
        <taxon>Coniochaetaceae</taxon>
        <taxon>Coniochaeta</taxon>
    </lineage>
</organism>
<feature type="region of interest" description="Disordered" evidence="5">
    <location>
        <begin position="574"/>
        <end position="608"/>
    </location>
</feature>
<dbReference type="GO" id="GO:0006357">
    <property type="term" value="P:regulation of transcription by RNA polymerase II"/>
    <property type="evidence" value="ECO:0007669"/>
    <property type="project" value="TreeGrafter"/>
</dbReference>
<comment type="subcellular location">
    <subcellularLocation>
        <location evidence="1 3 4">Nucleus</location>
    </subcellularLocation>
</comment>